<feature type="coiled-coil region" evidence="1">
    <location>
        <begin position="617"/>
        <end position="714"/>
    </location>
</feature>
<feature type="region of interest" description="Disordered" evidence="2">
    <location>
        <begin position="1027"/>
        <end position="1097"/>
    </location>
</feature>
<accession>A0A6J1VIM4</accession>
<organism evidence="3 4">
    <name type="scientific">Notechis scutatus</name>
    <name type="common">mainland tiger snake</name>
    <dbReference type="NCBI Taxonomy" id="8663"/>
    <lineage>
        <taxon>Eukaryota</taxon>
        <taxon>Metazoa</taxon>
        <taxon>Chordata</taxon>
        <taxon>Craniata</taxon>
        <taxon>Vertebrata</taxon>
        <taxon>Euteleostomi</taxon>
        <taxon>Lepidosauria</taxon>
        <taxon>Squamata</taxon>
        <taxon>Bifurcata</taxon>
        <taxon>Unidentata</taxon>
        <taxon>Episquamata</taxon>
        <taxon>Toxicofera</taxon>
        <taxon>Serpentes</taxon>
        <taxon>Colubroidea</taxon>
        <taxon>Elapidae</taxon>
        <taxon>Hydrophiinae</taxon>
        <taxon>Notechis</taxon>
    </lineage>
</organism>
<dbReference type="CTD" id="10198"/>
<feature type="region of interest" description="Disordered" evidence="2">
    <location>
        <begin position="924"/>
        <end position="996"/>
    </location>
</feature>
<evidence type="ECO:0000256" key="2">
    <source>
        <dbReference type="SAM" id="MobiDB-lite"/>
    </source>
</evidence>
<dbReference type="GeneID" id="113425035"/>
<proteinExistence type="predicted"/>
<dbReference type="SUPFAM" id="SSF57997">
    <property type="entry name" value="Tropomyosin"/>
    <property type="match status" value="1"/>
</dbReference>
<evidence type="ECO:0000256" key="1">
    <source>
        <dbReference type="SAM" id="Coils"/>
    </source>
</evidence>
<dbReference type="GO" id="GO:0005814">
    <property type="term" value="C:centriole"/>
    <property type="evidence" value="ECO:0007669"/>
    <property type="project" value="TreeGrafter"/>
</dbReference>
<dbReference type="PANTHER" id="PTHR14926">
    <property type="entry name" value="M-PHASE PHOSPHOPROTEIN 9"/>
    <property type="match status" value="1"/>
</dbReference>
<dbReference type="AlphaFoldDB" id="A0A6J1VIM4"/>
<feature type="compositionally biased region" description="Polar residues" evidence="2">
    <location>
        <begin position="481"/>
        <end position="495"/>
    </location>
</feature>
<sequence length="1183" mass="132912">MENLGLVKPEQGAPSAYPDAKNAHNLVEYNISDNRSSPLFQPDVISNFSGKVGPSAVTEEVRLLASSMQDAQSNRDPRILKKCETKWLHLFSLVERQCQEQIVAQQKVFCHQIHHIQNEIRRLGKLQTQNPCSCAKQASSVRLSDGCPLLGSPMGLKADAFEENELFTSQFHPGHADHRAEASTMHQEGLTNSVSISSGYGTLSTVDLSPSKCDDLPSCMENSETMTKRLNQAAPAPEDVVVASIQDERECSQTTIGHLPPLKENDGHVPTWFEHQIHEGQPEEPNGKPLTSWAQKMKQNHLKKINVEEKMELGKEQTTDSTNTITAATPSTTPFYLNQQNGSQNSLVSLSSGMTYWKLDEKEMYQALPKNLGNEFSTFSTKDCSEQLSSSDELKLTSLKDIYHKKQKEDKQLEEWNFSPVHSTHPPEILTLDPTLHMKPSELNAGRPLPRFYASPEGPPFSPDSMAGPAFSLPSEADTFSHTTSTVVSPRSTASPRYASRPAALHGDPWGGCEFQNATSVPSSPHRNREILDMEDDNDNLTLTPSSENQYPIPLADNRLAQHELSVACVEDPQVLSRIRQNLREKHTRHITDLRAYYESEILSLKQQLEASHTAPSEEVKKINQNLTDRCNQLETSLHEANGRVRSLENKNKALEMEVTDWRERFGALSATTKSLQERIEETRTNGKEKDNTISRLKRRLRDLEEAFEKAYKLSDNKDARLKEENKMFQNLLGEYESLGKEHERVKDSLNITENKLLDAHTQISDLKRTVSKLETQVKQLEHENSLKFRSLAEGHFAASYASKLESFDVSRRKWLIPGSEFSLFTGQPLAAPDNSNDNRLEKRFTSPKHHSPPETSPSGLLTNEAIQKEIKTQEIPILKAFKEFEERKALKNRGMQAEKEESAAAETSKTAVRCPVVGFAEMSLGTSRSPEKSKEQPRHKKFNSSSTQRSSSLPPSNRKTNTPTKRETMLTPMAVTYSPKRSPKENLSPGFSHYLSRNEDTMTRFDIHLDEVAAAPAVQYGSPRKRLQFCSGGDPQGLGTGRQPSRLGSRRGPKSSSYPQPLHSRPSRDSSREGYEEGRSTNTSETSSSSAAAAPPYEPEFKYVSRIKTLAETERLFDELTQEKQQIESQLSRIPCAGGRMTLQARLNQEALEDRLERINRELGSIRMTLKRFQILRTSTNI</sequence>
<evidence type="ECO:0000313" key="4">
    <source>
        <dbReference type="RefSeq" id="XP_026542790.1"/>
    </source>
</evidence>
<gene>
    <name evidence="4" type="primary">MPHOSPH9</name>
</gene>
<dbReference type="Gene3D" id="1.20.5.340">
    <property type="match status" value="1"/>
</dbReference>
<feature type="region of interest" description="Disordered" evidence="2">
    <location>
        <begin position="827"/>
        <end position="862"/>
    </location>
</feature>
<feature type="compositionally biased region" description="Low complexity" evidence="2">
    <location>
        <begin position="945"/>
        <end position="957"/>
    </location>
</feature>
<feature type="coiled-coil region" evidence="1">
    <location>
        <begin position="1111"/>
        <end position="1170"/>
    </location>
</feature>
<feature type="compositionally biased region" description="Low complexity" evidence="2">
    <location>
        <begin position="1081"/>
        <end position="1096"/>
    </location>
</feature>
<dbReference type="InterPro" id="IPR026636">
    <property type="entry name" value="MPHOSPH9"/>
</dbReference>
<feature type="region of interest" description="Disordered" evidence="2">
    <location>
        <begin position="481"/>
        <end position="528"/>
    </location>
</feature>
<feature type="coiled-coil region" evidence="1">
    <location>
        <begin position="757"/>
        <end position="784"/>
    </location>
</feature>
<dbReference type="RefSeq" id="XP_026542790.1">
    <property type="nucleotide sequence ID" value="XM_026687005.1"/>
</dbReference>
<reference evidence="4" key="1">
    <citation type="submission" date="2025-08" db="UniProtKB">
        <authorList>
            <consortium name="RefSeq"/>
        </authorList>
    </citation>
    <scope>IDENTIFICATION</scope>
</reference>
<protein>
    <submittedName>
        <fullName evidence="4">M-phase phosphoprotein 9 isoform X1</fullName>
    </submittedName>
</protein>
<dbReference type="Proteomes" id="UP000504612">
    <property type="component" value="Unplaced"/>
</dbReference>
<feature type="compositionally biased region" description="Basic and acidic residues" evidence="2">
    <location>
        <begin position="1067"/>
        <end position="1080"/>
    </location>
</feature>
<name>A0A6J1VIM4_9SAUR</name>
<dbReference type="PANTHER" id="PTHR14926:SF1">
    <property type="entry name" value="M-PHASE PHOSPHOPROTEIN 9"/>
    <property type="match status" value="1"/>
</dbReference>
<feature type="compositionally biased region" description="Polar residues" evidence="2">
    <location>
        <begin position="516"/>
        <end position="525"/>
    </location>
</feature>
<dbReference type="KEGG" id="nss:113425035"/>
<evidence type="ECO:0000313" key="3">
    <source>
        <dbReference type="Proteomes" id="UP000504612"/>
    </source>
</evidence>
<keyword evidence="1" id="KW-0175">Coiled coil</keyword>
<keyword evidence="3" id="KW-1185">Reference proteome</keyword>